<accession>A0A5N4AZ20</accession>
<dbReference type="Pfam" id="PF20700">
    <property type="entry name" value="Mutator"/>
    <property type="match status" value="1"/>
</dbReference>
<comment type="caution">
    <text evidence="2">The sequence shown here is derived from an EMBL/GenBank/DDBJ whole genome shotgun (WGS) entry which is preliminary data.</text>
</comment>
<name>A0A5N4AZ20_PHOPY</name>
<dbReference type="InParanoid" id="A0A5N4AZ20"/>
<evidence type="ECO:0000313" key="2">
    <source>
        <dbReference type="EMBL" id="KAB0802597.1"/>
    </source>
</evidence>
<sequence length="570" mass="63870">MEANYRRGAKTRLRLSIRRKKSNNIYKYNAARAVGLPCSTKNILPTSRTTEKESILPNVEIIANITESSPESPEIEKRKTVENNDFPNEEEIFSATEPSLAPIVKGNKRNSTSAVSIDGLRVVDLQKFIESLKTLSTHSTLFGCSLVNLQVVKELKVGYQTKLTFKCDMCGFSKSIHTCPESPQSVDVNTSAVTAVMNVGGGYTQLVNITGAMNIPSLSFSLYKKIHSEICTAWEDLAWKSMKEAAEEEKMIALQCGSVDVNGTPMITVVGDGSWAKRSYRGTGNYNSLSGTAAIVGLKSKKILYLGVKNKYCCVCQRAKNIGTEAAAHTCYKNWNLSSTAMEANIIAEGFCASLEMYGLIYNKLIADGDSSCYKKLLDSRPYETCTVEKIECSNHLLRNYCNKLKELSKMRGIPGSLKNILSNNILRCRTAVVKAIKYRRSEANTSLEDNIKNLRKDIINSVSHIFGEHLNCSELRYFCEKTEPDQNNYMSDFRTLNLDEKLMDAVRYLAGHSRSLLENVTTNVVEQFNSIIAQKLGGKRVNYTQRRCYQGRCYCIAPERQYKKWKCVN</sequence>
<reference evidence="2 3" key="1">
    <citation type="journal article" date="2018" name="Elife">
        <title>Firefly genomes illuminate parallel origins of bioluminescence in beetles.</title>
        <authorList>
            <person name="Fallon T.R."/>
            <person name="Lower S.E."/>
            <person name="Chang C.H."/>
            <person name="Bessho-Uehara M."/>
            <person name="Martin G.J."/>
            <person name="Bewick A.J."/>
            <person name="Behringer M."/>
            <person name="Debat H.J."/>
            <person name="Wong I."/>
            <person name="Day J.C."/>
            <person name="Suvorov A."/>
            <person name="Silva C.J."/>
            <person name="Stanger-Hall K.F."/>
            <person name="Hall D.W."/>
            <person name="Schmitz R.J."/>
            <person name="Nelson D.R."/>
            <person name="Lewis S.M."/>
            <person name="Shigenobu S."/>
            <person name="Bybee S.M."/>
            <person name="Larracuente A.M."/>
            <person name="Oba Y."/>
            <person name="Weng J.K."/>
        </authorList>
    </citation>
    <scope>NUCLEOTIDE SEQUENCE [LARGE SCALE GENOMIC DNA]</scope>
    <source>
        <strain evidence="2">1611_PpyrPB1</strain>
        <tissue evidence="2">Whole body</tissue>
    </source>
</reference>
<dbReference type="EMBL" id="VVIM01000002">
    <property type="protein sequence ID" value="KAB0802597.1"/>
    <property type="molecule type" value="Genomic_DNA"/>
</dbReference>
<dbReference type="Proteomes" id="UP000327044">
    <property type="component" value="Unassembled WGS sequence"/>
</dbReference>
<feature type="domain" description="Mutator-like transposase" evidence="1">
    <location>
        <begin position="119"/>
        <end position="480"/>
    </location>
</feature>
<protein>
    <recommendedName>
        <fullName evidence="1">Mutator-like transposase domain-containing protein</fullName>
    </recommendedName>
</protein>
<organism evidence="2 3">
    <name type="scientific">Photinus pyralis</name>
    <name type="common">Common eastern firefly</name>
    <name type="synonym">Lampyris pyralis</name>
    <dbReference type="NCBI Taxonomy" id="7054"/>
    <lineage>
        <taxon>Eukaryota</taxon>
        <taxon>Metazoa</taxon>
        <taxon>Ecdysozoa</taxon>
        <taxon>Arthropoda</taxon>
        <taxon>Hexapoda</taxon>
        <taxon>Insecta</taxon>
        <taxon>Pterygota</taxon>
        <taxon>Neoptera</taxon>
        <taxon>Endopterygota</taxon>
        <taxon>Coleoptera</taxon>
        <taxon>Polyphaga</taxon>
        <taxon>Elateriformia</taxon>
        <taxon>Elateroidea</taxon>
        <taxon>Lampyridae</taxon>
        <taxon>Lampyrinae</taxon>
        <taxon>Photinus</taxon>
    </lineage>
</organism>
<dbReference type="AlphaFoldDB" id="A0A5N4AZ20"/>
<gene>
    <name evidence="2" type="ORF">PPYR_04783</name>
</gene>
<evidence type="ECO:0000313" key="3">
    <source>
        <dbReference type="Proteomes" id="UP000327044"/>
    </source>
</evidence>
<evidence type="ECO:0000259" key="1">
    <source>
        <dbReference type="Pfam" id="PF20700"/>
    </source>
</evidence>
<dbReference type="InterPro" id="IPR049012">
    <property type="entry name" value="Mutator_transp_dom"/>
</dbReference>
<keyword evidence="3" id="KW-1185">Reference proteome</keyword>
<proteinExistence type="predicted"/>